<accession>A0A8K0KB35</accession>
<name>A0A8K0KB35_LADFU</name>
<dbReference type="PANTHER" id="PTHR48182:SF2">
    <property type="entry name" value="PROTEIN SERAC1"/>
    <property type="match status" value="1"/>
</dbReference>
<dbReference type="GO" id="GO:0005739">
    <property type="term" value="C:mitochondrion"/>
    <property type="evidence" value="ECO:0007669"/>
    <property type="project" value="UniProtKB-SubCell"/>
</dbReference>
<evidence type="ECO:0000313" key="8">
    <source>
        <dbReference type="Proteomes" id="UP000792457"/>
    </source>
</evidence>
<dbReference type="SUPFAM" id="SSF53474">
    <property type="entry name" value="alpha/beta-Hydrolases"/>
    <property type="match status" value="1"/>
</dbReference>
<dbReference type="GO" id="GO:0005783">
    <property type="term" value="C:endoplasmic reticulum"/>
    <property type="evidence" value="ECO:0007669"/>
    <property type="project" value="UniProtKB-SubCell"/>
</dbReference>
<keyword evidence="8" id="KW-1185">Reference proteome</keyword>
<keyword evidence="4" id="KW-0256">Endoplasmic reticulum</keyword>
<evidence type="ECO:0000256" key="6">
    <source>
        <dbReference type="ARBA" id="ARBA00023136"/>
    </source>
</evidence>
<reference evidence="7" key="1">
    <citation type="submission" date="2013-04" db="EMBL/GenBank/DDBJ databases">
        <authorList>
            <person name="Qu J."/>
            <person name="Murali S.C."/>
            <person name="Bandaranaike D."/>
            <person name="Bellair M."/>
            <person name="Blankenburg K."/>
            <person name="Chao H."/>
            <person name="Dinh H."/>
            <person name="Doddapaneni H."/>
            <person name="Downs B."/>
            <person name="Dugan-Rocha S."/>
            <person name="Elkadiri S."/>
            <person name="Gnanaolivu R.D."/>
            <person name="Hernandez B."/>
            <person name="Javaid M."/>
            <person name="Jayaseelan J.C."/>
            <person name="Lee S."/>
            <person name="Li M."/>
            <person name="Ming W."/>
            <person name="Munidasa M."/>
            <person name="Muniz J."/>
            <person name="Nguyen L."/>
            <person name="Ongeri F."/>
            <person name="Osuji N."/>
            <person name="Pu L.-L."/>
            <person name="Puazo M."/>
            <person name="Qu C."/>
            <person name="Quiroz J."/>
            <person name="Raj R."/>
            <person name="Weissenberger G."/>
            <person name="Xin Y."/>
            <person name="Zou X."/>
            <person name="Han Y."/>
            <person name="Richards S."/>
            <person name="Worley K."/>
            <person name="Muzny D."/>
            <person name="Gibbs R."/>
        </authorList>
    </citation>
    <scope>NUCLEOTIDE SEQUENCE</scope>
    <source>
        <strain evidence="7">Sampled in the wild</strain>
    </source>
</reference>
<evidence type="ECO:0000256" key="5">
    <source>
        <dbReference type="ARBA" id="ARBA00023128"/>
    </source>
</evidence>
<comment type="subcellular location">
    <subcellularLocation>
        <location evidence="2">Endoplasmic reticulum</location>
    </subcellularLocation>
    <subcellularLocation>
        <location evidence="3">Membrane</location>
    </subcellularLocation>
    <subcellularLocation>
        <location evidence="1">Mitochondrion</location>
    </subcellularLocation>
</comment>
<organism evidence="7 8">
    <name type="scientific">Ladona fulva</name>
    <name type="common">Scarce chaser dragonfly</name>
    <name type="synonym">Libellula fulva</name>
    <dbReference type="NCBI Taxonomy" id="123851"/>
    <lineage>
        <taxon>Eukaryota</taxon>
        <taxon>Metazoa</taxon>
        <taxon>Ecdysozoa</taxon>
        <taxon>Arthropoda</taxon>
        <taxon>Hexapoda</taxon>
        <taxon>Insecta</taxon>
        <taxon>Pterygota</taxon>
        <taxon>Palaeoptera</taxon>
        <taxon>Odonata</taxon>
        <taxon>Epiprocta</taxon>
        <taxon>Anisoptera</taxon>
        <taxon>Libelluloidea</taxon>
        <taxon>Libellulidae</taxon>
        <taxon>Ladona</taxon>
    </lineage>
</organism>
<dbReference type="InterPro" id="IPR029058">
    <property type="entry name" value="AB_hydrolase_fold"/>
</dbReference>
<dbReference type="Proteomes" id="UP000792457">
    <property type="component" value="Unassembled WGS sequence"/>
</dbReference>
<gene>
    <name evidence="7" type="ORF">J437_LFUL011520</name>
</gene>
<evidence type="ECO:0000256" key="2">
    <source>
        <dbReference type="ARBA" id="ARBA00004240"/>
    </source>
</evidence>
<evidence type="ECO:0008006" key="9">
    <source>
        <dbReference type="Google" id="ProtNLM"/>
    </source>
</evidence>
<evidence type="ECO:0000256" key="3">
    <source>
        <dbReference type="ARBA" id="ARBA00004370"/>
    </source>
</evidence>
<comment type="caution">
    <text evidence="7">The sequence shown here is derived from an EMBL/GenBank/DDBJ whole genome shotgun (WGS) entry which is preliminary data.</text>
</comment>
<dbReference type="Gene3D" id="3.40.50.1820">
    <property type="entry name" value="alpha/beta hydrolase"/>
    <property type="match status" value="1"/>
</dbReference>
<dbReference type="AlphaFoldDB" id="A0A8K0KB35"/>
<evidence type="ECO:0000313" key="7">
    <source>
        <dbReference type="EMBL" id="KAG8230879.1"/>
    </source>
</evidence>
<dbReference type="GO" id="GO:0016020">
    <property type="term" value="C:membrane"/>
    <property type="evidence" value="ECO:0007669"/>
    <property type="project" value="UniProtKB-SubCell"/>
</dbReference>
<proteinExistence type="predicted"/>
<dbReference type="OrthoDB" id="8187131at2759"/>
<keyword evidence="6" id="KW-0472">Membrane</keyword>
<reference evidence="7" key="2">
    <citation type="submission" date="2017-10" db="EMBL/GenBank/DDBJ databases">
        <title>Ladona fulva Genome sequencing and assembly.</title>
        <authorList>
            <person name="Murali S."/>
            <person name="Richards S."/>
            <person name="Bandaranaike D."/>
            <person name="Bellair M."/>
            <person name="Blankenburg K."/>
            <person name="Chao H."/>
            <person name="Dinh H."/>
            <person name="Doddapaneni H."/>
            <person name="Dugan-Rocha S."/>
            <person name="Elkadiri S."/>
            <person name="Gnanaolivu R."/>
            <person name="Hernandez B."/>
            <person name="Skinner E."/>
            <person name="Javaid M."/>
            <person name="Lee S."/>
            <person name="Li M."/>
            <person name="Ming W."/>
            <person name="Munidasa M."/>
            <person name="Muniz J."/>
            <person name="Nguyen L."/>
            <person name="Hughes D."/>
            <person name="Osuji N."/>
            <person name="Pu L.-L."/>
            <person name="Puazo M."/>
            <person name="Qu C."/>
            <person name="Quiroz J."/>
            <person name="Raj R."/>
            <person name="Weissenberger G."/>
            <person name="Xin Y."/>
            <person name="Zou X."/>
            <person name="Han Y."/>
            <person name="Worley K."/>
            <person name="Muzny D."/>
            <person name="Gibbs R."/>
        </authorList>
    </citation>
    <scope>NUCLEOTIDE SEQUENCE</scope>
    <source>
        <strain evidence="7">Sampled in the wild</strain>
    </source>
</reference>
<evidence type="ECO:0000256" key="4">
    <source>
        <dbReference type="ARBA" id="ARBA00022824"/>
    </source>
</evidence>
<dbReference type="PANTHER" id="PTHR48182">
    <property type="entry name" value="PROTEIN SERAC1"/>
    <property type="match status" value="1"/>
</dbReference>
<dbReference type="InterPro" id="IPR052374">
    <property type="entry name" value="SERAC1"/>
</dbReference>
<evidence type="ECO:0000256" key="1">
    <source>
        <dbReference type="ARBA" id="ARBA00004173"/>
    </source>
</evidence>
<dbReference type="EMBL" id="KZ308517">
    <property type="protein sequence ID" value="KAG8230879.1"/>
    <property type="molecule type" value="Genomic_DNA"/>
</dbReference>
<protein>
    <recommendedName>
        <fullName evidence="9">Protein SERAC1</fullName>
    </recommendedName>
</protein>
<sequence>MCLKSILHHSNLPTHSDEIIKLGGLKLLMDIYYHFPESNHILSIVAKIISNVCEPRHAKSVMLSGWMGVLAKWMSSSLVQIKSPASKALAKLDTDDLSSYKAGVYPLHPLYRYQGKENTKADVIFIHGLLGGVFWTWRLRDKTRIDFSNSQNEEVLGSKMEISEGKYVNEIKNAYRVVHTDCPALERRSKNNQQLDMSACGNIKGTFCPEKDVTKCWPVDWLSKDLPSLRVIGLNYDTFISLWMPVCPEETLHTSLEQRSSEFIEKLKASGIGHRPIIWVAHSMGGLIVKNVLVKALKSSDKETQNLAKNTRGVVFYSVPHKGSQIANLKQGTRMLLLPSNEVKELGYNSPKLLRLHEQFLELSRKFQIEVISFAEMEPTLISSLKYKCRIVETDSAEIFDVCRRHFEKQMITQIQKSILGVTAE</sequence>
<keyword evidence="5" id="KW-0496">Mitochondrion</keyword>